<proteinExistence type="inferred from homology"/>
<dbReference type="AlphaFoldDB" id="A0A2W2CKE1"/>
<dbReference type="InterPro" id="IPR005545">
    <property type="entry name" value="YCII"/>
</dbReference>
<keyword evidence="4" id="KW-1185">Reference proteome</keyword>
<evidence type="ECO:0000313" key="4">
    <source>
        <dbReference type="Proteomes" id="UP000248764"/>
    </source>
</evidence>
<gene>
    <name evidence="3" type="ORF">C1I92_25020</name>
</gene>
<evidence type="ECO:0000313" key="3">
    <source>
        <dbReference type="EMBL" id="PZF80653.1"/>
    </source>
</evidence>
<protein>
    <recommendedName>
        <fullName evidence="2">YCII-related domain-containing protein</fullName>
    </recommendedName>
</protein>
<evidence type="ECO:0000259" key="2">
    <source>
        <dbReference type="Pfam" id="PF03795"/>
    </source>
</evidence>
<dbReference type="RefSeq" id="WP_111257362.1">
    <property type="nucleotide sequence ID" value="NZ_POTW01000080.1"/>
</dbReference>
<dbReference type="SUPFAM" id="SSF54909">
    <property type="entry name" value="Dimeric alpha+beta barrel"/>
    <property type="match status" value="1"/>
</dbReference>
<dbReference type="Pfam" id="PF03795">
    <property type="entry name" value="YCII"/>
    <property type="match status" value="1"/>
</dbReference>
<name>A0A2W2CKE1_9ACTN</name>
<sequence>MKYMLLIHNNPAAIEALPDDEKTALFGQVDTVMKELQESGEWVGGAGLAEAARTKTVRVRDGATIVTDGPYLEAKEQFAGYLTVDVASEDRAVEIAASWPDASLWGMEVRQLIGG</sequence>
<dbReference type="Proteomes" id="UP000248764">
    <property type="component" value="Unassembled WGS sequence"/>
</dbReference>
<dbReference type="PANTHER" id="PTHR35174:SF3">
    <property type="entry name" value="BLL7171 PROTEIN"/>
    <property type="match status" value="1"/>
</dbReference>
<dbReference type="EMBL" id="POTW01000080">
    <property type="protein sequence ID" value="PZF80653.1"/>
    <property type="molecule type" value="Genomic_DNA"/>
</dbReference>
<organism evidence="3 4">
    <name type="scientific">Jiangella anatolica</name>
    <dbReference type="NCBI Taxonomy" id="2670374"/>
    <lineage>
        <taxon>Bacteria</taxon>
        <taxon>Bacillati</taxon>
        <taxon>Actinomycetota</taxon>
        <taxon>Actinomycetes</taxon>
        <taxon>Jiangellales</taxon>
        <taxon>Jiangellaceae</taxon>
        <taxon>Jiangella</taxon>
    </lineage>
</organism>
<dbReference type="PANTHER" id="PTHR35174">
    <property type="entry name" value="BLL7171 PROTEIN-RELATED"/>
    <property type="match status" value="1"/>
</dbReference>
<reference evidence="3 4" key="1">
    <citation type="submission" date="2018-01" db="EMBL/GenBank/DDBJ databases">
        <title>Draft genome sequence of Jiangella sp. GTF31.</title>
        <authorList>
            <person name="Sahin N."/>
            <person name="Ay H."/>
            <person name="Saygin H."/>
        </authorList>
    </citation>
    <scope>NUCLEOTIDE SEQUENCE [LARGE SCALE GENOMIC DNA]</scope>
    <source>
        <strain evidence="3 4">GTF31</strain>
    </source>
</reference>
<dbReference type="InterPro" id="IPR011008">
    <property type="entry name" value="Dimeric_a/b-barrel"/>
</dbReference>
<evidence type="ECO:0000256" key="1">
    <source>
        <dbReference type="ARBA" id="ARBA00007689"/>
    </source>
</evidence>
<comment type="caution">
    <text evidence="3">The sequence shown here is derived from an EMBL/GenBank/DDBJ whole genome shotgun (WGS) entry which is preliminary data.</text>
</comment>
<feature type="domain" description="YCII-related" evidence="2">
    <location>
        <begin position="1"/>
        <end position="111"/>
    </location>
</feature>
<accession>A0A2W2CKE1</accession>
<dbReference type="Gene3D" id="3.30.70.1060">
    <property type="entry name" value="Dimeric alpha+beta barrel"/>
    <property type="match status" value="1"/>
</dbReference>
<comment type="similarity">
    <text evidence="1">Belongs to the YciI family.</text>
</comment>